<dbReference type="Pfam" id="PF00001">
    <property type="entry name" value="7tm_1"/>
    <property type="match status" value="2"/>
</dbReference>
<evidence type="ECO:0000256" key="3">
    <source>
        <dbReference type="ARBA" id="ARBA00022475"/>
    </source>
</evidence>
<keyword evidence="7 10" id="KW-0472">Membrane</keyword>
<feature type="transmembrane region" description="Helical" evidence="10">
    <location>
        <begin position="290"/>
        <end position="309"/>
    </location>
</feature>
<name>A0ABM1SWZ6_LIMPO</name>
<accession>A0ABM1SWZ6</accession>
<dbReference type="Proteomes" id="UP000694941">
    <property type="component" value="Unplaced"/>
</dbReference>
<evidence type="ECO:0000256" key="4">
    <source>
        <dbReference type="ARBA" id="ARBA00022692"/>
    </source>
</evidence>
<keyword evidence="8" id="KW-0675">Receptor</keyword>
<feature type="transmembrane region" description="Helical" evidence="10">
    <location>
        <begin position="49"/>
        <end position="70"/>
    </location>
</feature>
<dbReference type="PRINTS" id="PR00237">
    <property type="entry name" value="GPCRRHODOPSN"/>
</dbReference>
<sequence length="386" mass="43701">MVSLFDGISQMTCNGQNSSNGLPFFGQSCWDNSGSLVTVTPGATEVIKAVWIIFATIAILTLNILMIVVLHSRNHSRYLRQQPRMFMTSLACTDLAVGLFVTPFSVFPALYRCWPFGRFLCAMEALLISALFHESTLALMCVAIDRYICIVFPLQYHTWMTRKVLTSFSYHNNYTSNKVCLLMILSSWFFSVTAYCIMIYPSGDYYFDTDGIQVCEPYYANKTIIILACTLFFFPPLVIILFCYVAILYIARKQIRTVYVAPSTIDDNIRRCSSVQEIQTKEKIRNYRSALTVAAIALGFVAGVTPWTMTQLITSVLESSPSSDLEFTVTWIAVSNSFWNPIIYGVLNKSFRSIALDILRRMFWKAQPSFDPTAMATNAHLETHGR</sequence>
<comment type="subcellular location">
    <subcellularLocation>
        <location evidence="1">Cell membrane</location>
        <topology evidence="1">Multi-pass membrane protein</topology>
    </subcellularLocation>
</comment>
<dbReference type="CDD" id="cd00637">
    <property type="entry name" value="7tm_classA_rhodopsin-like"/>
    <property type="match status" value="1"/>
</dbReference>
<feature type="domain" description="G-protein coupled receptors family 1 profile" evidence="11">
    <location>
        <begin position="62"/>
        <end position="344"/>
    </location>
</feature>
<evidence type="ECO:0000259" key="11">
    <source>
        <dbReference type="PROSITE" id="PS50262"/>
    </source>
</evidence>
<feature type="transmembrane region" description="Helical" evidence="10">
    <location>
        <begin position="224"/>
        <end position="251"/>
    </location>
</feature>
<feature type="transmembrane region" description="Helical" evidence="10">
    <location>
        <begin position="131"/>
        <end position="154"/>
    </location>
</feature>
<feature type="transmembrane region" description="Helical" evidence="10">
    <location>
        <begin position="179"/>
        <end position="200"/>
    </location>
</feature>
<evidence type="ECO:0000256" key="5">
    <source>
        <dbReference type="ARBA" id="ARBA00022989"/>
    </source>
</evidence>
<dbReference type="InterPro" id="IPR000276">
    <property type="entry name" value="GPCR_Rhodpsn"/>
</dbReference>
<keyword evidence="4 10" id="KW-0812">Transmembrane</keyword>
<evidence type="ECO:0000313" key="13">
    <source>
        <dbReference type="RefSeq" id="XP_022248152.1"/>
    </source>
</evidence>
<comment type="similarity">
    <text evidence="2">Belongs to the G-protein coupled receptor 1 family.</text>
</comment>
<dbReference type="PANTHER" id="PTHR24249:SF424">
    <property type="entry name" value="G-PROTEIN COUPLED RECEPTORS FAMILY 1 PROFILE DOMAIN-CONTAINING PROTEIN"/>
    <property type="match status" value="1"/>
</dbReference>
<feature type="transmembrane region" description="Helical" evidence="10">
    <location>
        <begin position="91"/>
        <end position="111"/>
    </location>
</feature>
<evidence type="ECO:0000256" key="1">
    <source>
        <dbReference type="ARBA" id="ARBA00004651"/>
    </source>
</evidence>
<dbReference type="GeneID" id="106464680"/>
<keyword evidence="3" id="KW-1003">Cell membrane</keyword>
<feature type="transmembrane region" description="Helical" evidence="10">
    <location>
        <begin position="329"/>
        <end position="347"/>
    </location>
</feature>
<evidence type="ECO:0000313" key="12">
    <source>
        <dbReference type="Proteomes" id="UP000694941"/>
    </source>
</evidence>
<dbReference type="InterPro" id="IPR050569">
    <property type="entry name" value="TAAR"/>
</dbReference>
<keyword evidence="5 10" id="KW-1133">Transmembrane helix</keyword>
<dbReference type="Gene3D" id="1.20.1070.10">
    <property type="entry name" value="Rhodopsin 7-helix transmembrane proteins"/>
    <property type="match status" value="1"/>
</dbReference>
<dbReference type="PROSITE" id="PS50262">
    <property type="entry name" value="G_PROTEIN_RECEP_F1_2"/>
    <property type="match status" value="1"/>
</dbReference>
<gene>
    <name evidence="13" type="primary">LOC106464680</name>
</gene>
<evidence type="ECO:0000256" key="7">
    <source>
        <dbReference type="ARBA" id="ARBA00023136"/>
    </source>
</evidence>
<evidence type="ECO:0000256" key="6">
    <source>
        <dbReference type="ARBA" id="ARBA00023040"/>
    </source>
</evidence>
<dbReference type="RefSeq" id="XP_022248152.1">
    <property type="nucleotide sequence ID" value="XM_022392444.1"/>
</dbReference>
<dbReference type="SUPFAM" id="SSF81321">
    <property type="entry name" value="Family A G protein-coupled receptor-like"/>
    <property type="match status" value="1"/>
</dbReference>
<evidence type="ECO:0000256" key="9">
    <source>
        <dbReference type="ARBA" id="ARBA00023224"/>
    </source>
</evidence>
<evidence type="ECO:0000256" key="8">
    <source>
        <dbReference type="ARBA" id="ARBA00023170"/>
    </source>
</evidence>
<evidence type="ECO:0000256" key="10">
    <source>
        <dbReference type="SAM" id="Phobius"/>
    </source>
</evidence>
<organism evidence="12 13">
    <name type="scientific">Limulus polyphemus</name>
    <name type="common">Atlantic horseshoe crab</name>
    <dbReference type="NCBI Taxonomy" id="6850"/>
    <lineage>
        <taxon>Eukaryota</taxon>
        <taxon>Metazoa</taxon>
        <taxon>Ecdysozoa</taxon>
        <taxon>Arthropoda</taxon>
        <taxon>Chelicerata</taxon>
        <taxon>Merostomata</taxon>
        <taxon>Xiphosura</taxon>
        <taxon>Limulidae</taxon>
        <taxon>Limulus</taxon>
    </lineage>
</organism>
<keyword evidence="12" id="KW-1185">Reference proteome</keyword>
<reference evidence="13" key="1">
    <citation type="submission" date="2025-08" db="UniProtKB">
        <authorList>
            <consortium name="RefSeq"/>
        </authorList>
    </citation>
    <scope>IDENTIFICATION</scope>
    <source>
        <tissue evidence="13">Muscle</tissue>
    </source>
</reference>
<proteinExistence type="inferred from homology"/>
<dbReference type="PANTHER" id="PTHR24249">
    <property type="entry name" value="HISTAMINE RECEPTOR-RELATED G-PROTEIN COUPLED RECEPTOR"/>
    <property type="match status" value="1"/>
</dbReference>
<evidence type="ECO:0000256" key="2">
    <source>
        <dbReference type="ARBA" id="ARBA00010663"/>
    </source>
</evidence>
<dbReference type="InterPro" id="IPR017452">
    <property type="entry name" value="GPCR_Rhodpsn_7TM"/>
</dbReference>
<protein>
    <submittedName>
        <fullName evidence="13">Beta-2 adrenergic receptor-like</fullName>
    </submittedName>
</protein>
<keyword evidence="9" id="KW-0807">Transducer</keyword>
<keyword evidence="6" id="KW-0297">G-protein coupled receptor</keyword>